<reference evidence="1 2" key="1">
    <citation type="submission" date="2021-03" db="EMBL/GenBank/DDBJ databases">
        <title>Complete genome of Parasphingorhabdus_sp.JHSY0214.</title>
        <authorList>
            <person name="Yoo J.H."/>
            <person name="Bae J.W."/>
        </authorList>
    </citation>
    <scope>NUCLEOTIDE SEQUENCE [LARGE SCALE GENOMIC DNA]</scope>
    <source>
        <strain evidence="1 2">JHSY0214</strain>
    </source>
</reference>
<dbReference type="EMBL" id="CP071794">
    <property type="protein sequence ID" value="QTD57299.1"/>
    <property type="molecule type" value="Genomic_DNA"/>
</dbReference>
<evidence type="ECO:0008006" key="3">
    <source>
        <dbReference type="Google" id="ProtNLM"/>
    </source>
</evidence>
<gene>
    <name evidence="1" type="ORF">J4G78_07145</name>
</gene>
<dbReference type="RefSeq" id="WP_207989655.1">
    <property type="nucleotide sequence ID" value="NZ_CP071794.1"/>
</dbReference>
<dbReference type="SUPFAM" id="SSF48452">
    <property type="entry name" value="TPR-like"/>
    <property type="match status" value="2"/>
</dbReference>
<organism evidence="1 2">
    <name type="scientific">Parasphingorhabdus cellanae</name>
    <dbReference type="NCBI Taxonomy" id="2806553"/>
    <lineage>
        <taxon>Bacteria</taxon>
        <taxon>Pseudomonadati</taxon>
        <taxon>Pseudomonadota</taxon>
        <taxon>Alphaproteobacteria</taxon>
        <taxon>Sphingomonadales</taxon>
        <taxon>Sphingomonadaceae</taxon>
        <taxon>Parasphingorhabdus</taxon>
    </lineage>
</organism>
<evidence type="ECO:0000313" key="1">
    <source>
        <dbReference type="EMBL" id="QTD57299.1"/>
    </source>
</evidence>
<accession>A0ABX7T9R1</accession>
<keyword evidence="2" id="KW-1185">Reference proteome</keyword>
<proteinExistence type="predicted"/>
<name>A0ABX7T9R1_9SPHN</name>
<dbReference type="Gene3D" id="1.25.40.10">
    <property type="entry name" value="Tetratricopeptide repeat domain"/>
    <property type="match status" value="1"/>
</dbReference>
<evidence type="ECO:0000313" key="2">
    <source>
        <dbReference type="Proteomes" id="UP000663923"/>
    </source>
</evidence>
<protein>
    <recommendedName>
        <fullName evidence="3">Tetratricopeptide repeat protein</fullName>
    </recommendedName>
</protein>
<dbReference type="Proteomes" id="UP000663923">
    <property type="component" value="Chromosome"/>
</dbReference>
<sequence length="390" mass="44341">MPISRERFFEIDIAALSDHVGSLVAAHEQAGKQGDIQTVLEWLRGNIKDPRWDQKIAYHKAMSFIVAGDRAAAKTEFEKLGEITPAHSSVELMQMYIDLYRDTLGFDERGAFFDAIIEKSESPSDRLQYSGARAFHHLMIDDVKAGKRAFEAAFNLGKTLEEEEPLSSTAEIWLCKTLEGYGLITRSNELYEELIERLDALLANEDWKPIGYANLHLMKGDAYRYAGLWDKAIATYRTGREYSTEPETRIFEAECLVRNQQADEACDLLNAIECDKLDDPEFADYAFTYFYMAAAKKTAAALERAEALLKKAKTPEAHFEKRRLQYLIDVKDTVVAINESKPLPELTGIYSQLDNLSRYTVLQPNFFGVGVNLNNIIDDMVERARTSERK</sequence>
<dbReference type="InterPro" id="IPR011990">
    <property type="entry name" value="TPR-like_helical_dom_sf"/>
</dbReference>